<reference evidence="2 3" key="1">
    <citation type="submission" date="2023-08" db="EMBL/GenBank/DDBJ databases">
        <title>Annotated Genome Sequence of Vanrija albida AlHP1.</title>
        <authorList>
            <person name="Herzog R."/>
        </authorList>
    </citation>
    <scope>NUCLEOTIDE SEQUENCE [LARGE SCALE GENOMIC DNA]</scope>
    <source>
        <strain evidence="2 3">AlHP1</strain>
    </source>
</reference>
<gene>
    <name evidence="2" type="ORF">Q8F55_005935</name>
</gene>
<dbReference type="Gene3D" id="3.40.50.1820">
    <property type="entry name" value="alpha/beta hydrolase"/>
    <property type="match status" value="1"/>
</dbReference>
<comment type="caution">
    <text evidence="2">The sequence shown here is derived from an EMBL/GenBank/DDBJ whole genome shotgun (WGS) entry which is preliminary data.</text>
</comment>
<evidence type="ECO:0008006" key="4">
    <source>
        <dbReference type="Google" id="ProtNLM"/>
    </source>
</evidence>
<name>A0ABR3Q377_9TREE</name>
<evidence type="ECO:0000313" key="2">
    <source>
        <dbReference type="EMBL" id="KAL1409108.1"/>
    </source>
</evidence>
<organism evidence="2 3">
    <name type="scientific">Vanrija albida</name>
    <dbReference type="NCBI Taxonomy" id="181172"/>
    <lineage>
        <taxon>Eukaryota</taxon>
        <taxon>Fungi</taxon>
        <taxon>Dikarya</taxon>
        <taxon>Basidiomycota</taxon>
        <taxon>Agaricomycotina</taxon>
        <taxon>Tremellomycetes</taxon>
        <taxon>Trichosporonales</taxon>
        <taxon>Trichosporonaceae</taxon>
        <taxon>Vanrija</taxon>
    </lineage>
</organism>
<keyword evidence="3" id="KW-1185">Reference proteome</keyword>
<dbReference type="EMBL" id="JBBXJM010000004">
    <property type="protein sequence ID" value="KAL1409108.1"/>
    <property type="molecule type" value="Genomic_DNA"/>
</dbReference>
<dbReference type="SUPFAM" id="SSF53474">
    <property type="entry name" value="alpha/beta-Hydrolases"/>
    <property type="match status" value="1"/>
</dbReference>
<evidence type="ECO:0000313" key="3">
    <source>
        <dbReference type="Proteomes" id="UP001565368"/>
    </source>
</evidence>
<protein>
    <recommendedName>
        <fullName evidence="4">AB hydrolase-1 domain-containing protein</fullName>
    </recommendedName>
</protein>
<dbReference type="GeneID" id="95986978"/>
<dbReference type="RefSeq" id="XP_069209052.1">
    <property type="nucleotide sequence ID" value="XM_069354410.1"/>
</dbReference>
<feature type="region of interest" description="Disordered" evidence="1">
    <location>
        <begin position="221"/>
        <end position="258"/>
    </location>
</feature>
<dbReference type="InterPro" id="IPR029058">
    <property type="entry name" value="AB_hydrolase_fold"/>
</dbReference>
<proteinExistence type="predicted"/>
<sequence>MSLLTQDPSPLNDPQAYLSLFKFNHKLPKCPRTGLPVSYSDIGDPDGIPVLFVPPSGCTRWFSAPQDPLAAGFGLRLITVDRPGVGAVPPVPLADRIGLSCMMIESVLEHIGVKVAHVLATSAGIYCTLRLLSSHPNIFLTGLNPPPAVYLVSPWSPPLPASDPLAYRQLLDWVPSRVLSTQDVTLPYIVPAVKSMEDAYGATSRAVGSALGAVKSWWGGHPAPPSAESSPRTRRASEADGIPVPEQELEGSDDEAPKSRLWAPSAKYLTMDYLYAEDFSGIGQEYLLCLNRGAQDSGPDWFKTELDGVATSLRDAQGPSVPVKLDIMVWWGEQDGMVPVNGRTWLNKAFSAHPKEIRLMVYNVPDGDHSDLMLRAAGIGEVYTMIMTQGDSTDPKFRDAEALAVASAAAAAAEAAEASARGKA</sequence>
<accession>A0ABR3Q377</accession>
<dbReference type="Proteomes" id="UP001565368">
    <property type="component" value="Unassembled WGS sequence"/>
</dbReference>
<evidence type="ECO:0000256" key="1">
    <source>
        <dbReference type="SAM" id="MobiDB-lite"/>
    </source>
</evidence>